<evidence type="ECO:0000256" key="1">
    <source>
        <dbReference type="ARBA" id="ARBA00001971"/>
    </source>
</evidence>
<dbReference type="InterPro" id="IPR036396">
    <property type="entry name" value="Cyt_P450_sf"/>
</dbReference>
<evidence type="ECO:0000256" key="9">
    <source>
        <dbReference type="ARBA" id="ARBA00023136"/>
    </source>
</evidence>
<protein>
    <submittedName>
        <fullName evidence="10">Uncharacterized protein</fullName>
    </submittedName>
</protein>
<dbReference type="PANTHER" id="PTHR47943:SF2">
    <property type="entry name" value="CYTOCHROME P450"/>
    <property type="match status" value="1"/>
</dbReference>
<dbReference type="GO" id="GO:0004497">
    <property type="term" value="F:monooxygenase activity"/>
    <property type="evidence" value="ECO:0007669"/>
    <property type="project" value="UniProtKB-KW"/>
</dbReference>
<dbReference type="PANTHER" id="PTHR47943">
    <property type="entry name" value="CYTOCHROME P450 93A3-LIKE"/>
    <property type="match status" value="1"/>
</dbReference>
<keyword evidence="5" id="KW-0479">Metal-binding</keyword>
<keyword evidence="4" id="KW-0349">Heme</keyword>
<evidence type="ECO:0000256" key="3">
    <source>
        <dbReference type="ARBA" id="ARBA00010617"/>
    </source>
</evidence>
<accession>A0A2I0L6J6</accession>
<comment type="cofactor">
    <cofactor evidence="1">
        <name>heme</name>
        <dbReference type="ChEBI" id="CHEBI:30413"/>
    </cofactor>
</comment>
<name>A0A2I0L6J6_PUNGR</name>
<dbReference type="Proteomes" id="UP000233551">
    <property type="component" value="Unassembled WGS sequence"/>
</dbReference>
<comment type="similarity">
    <text evidence="3">Belongs to the cytochrome P450 family.</text>
</comment>
<comment type="subcellular location">
    <subcellularLocation>
        <location evidence="2">Membrane</location>
    </subcellularLocation>
</comment>
<proteinExistence type="inferred from homology"/>
<evidence type="ECO:0000313" key="11">
    <source>
        <dbReference type="Proteomes" id="UP000233551"/>
    </source>
</evidence>
<comment type="caution">
    <text evidence="10">The sequence shown here is derived from an EMBL/GenBank/DDBJ whole genome shotgun (WGS) entry which is preliminary data.</text>
</comment>
<dbReference type="GO" id="GO:0016020">
    <property type="term" value="C:membrane"/>
    <property type="evidence" value="ECO:0007669"/>
    <property type="project" value="UniProtKB-SubCell"/>
</dbReference>
<dbReference type="GO" id="GO:0016705">
    <property type="term" value="F:oxidoreductase activity, acting on paired donors, with incorporation or reduction of molecular oxygen"/>
    <property type="evidence" value="ECO:0007669"/>
    <property type="project" value="InterPro"/>
</dbReference>
<dbReference type="EMBL" id="PGOL01000123">
    <property type="protein sequence ID" value="PKI76314.1"/>
    <property type="molecule type" value="Genomic_DNA"/>
</dbReference>
<evidence type="ECO:0000256" key="6">
    <source>
        <dbReference type="ARBA" id="ARBA00023002"/>
    </source>
</evidence>
<gene>
    <name evidence="10" type="ORF">CRG98_003236</name>
</gene>
<reference evidence="10 11" key="1">
    <citation type="submission" date="2017-11" db="EMBL/GenBank/DDBJ databases">
        <title>De-novo sequencing of pomegranate (Punica granatum L.) genome.</title>
        <authorList>
            <person name="Akparov Z."/>
            <person name="Amiraslanov A."/>
            <person name="Hajiyeva S."/>
            <person name="Abbasov M."/>
            <person name="Kaur K."/>
            <person name="Hamwieh A."/>
            <person name="Solovyev V."/>
            <person name="Salamov A."/>
            <person name="Braich B."/>
            <person name="Kosarev P."/>
            <person name="Mahmoud A."/>
            <person name="Hajiyev E."/>
            <person name="Babayeva S."/>
            <person name="Izzatullayeva V."/>
            <person name="Mammadov A."/>
            <person name="Mammadov A."/>
            <person name="Sharifova S."/>
            <person name="Ojaghi J."/>
            <person name="Eynullazada K."/>
            <person name="Bayramov B."/>
            <person name="Abdulazimova A."/>
            <person name="Shahmuradov I."/>
        </authorList>
    </citation>
    <scope>NUCLEOTIDE SEQUENCE [LARGE SCALE GENOMIC DNA]</scope>
    <source>
        <strain evidence="11">cv. AG2017</strain>
        <tissue evidence="10">Leaf</tissue>
    </source>
</reference>
<keyword evidence="8" id="KW-0503">Monooxygenase</keyword>
<evidence type="ECO:0000256" key="5">
    <source>
        <dbReference type="ARBA" id="ARBA00022723"/>
    </source>
</evidence>
<organism evidence="10 11">
    <name type="scientific">Punica granatum</name>
    <name type="common">Pomegranate</name>
    <dbReference type="NCBI Taxonomy" id="22663"/>
    <lineage>
        <taxon>Eukaryota</taxon>
        <taxon>Viridiplantae</taxon>
        <taxon>Streptophyta</taxon>
        <taxon>Embryophyta</taxon>
        <taxon>Tracheophyta</taxon>
        <taxon>Spermatophyta</taxon>
        <taxon>Magnoliopsida</taxon>
        <taxon>eudicotyledons</taxon>
        <taxon>Gunneridae</taxon>
        <taxon>Pentapetalae</taxon>
        <taxon>rosids</taxon>
        <taxon>malvids</taxon>
        <taxon>Myrtales</taxon>
        <taxon>Lythraceae</taxon>
        <taxon>Punica</taxon>
    </lineage>
</organism>
<dbReference type="Gene3D" id="1.10.630.10">
    <property type="entry name" value="Cytochrome P450"/>
    <property type="match status" value="1"/>
</dbReference>
<evidence type="ECO:0000256" key="8">
    <source>
        <dbReference type="ARBA" id="ARBA00023033"/>
    </source>
</evidence>
<evidence type="ECO:0000256" key="7">
    <source>
        <dbReference type="ARBA" id="ARBA00023004"/>
    </source>
</evidence>
<dbReference type="GO" id="GO:0005506">
    <property type="term" value="F:iron ion binding"/>
    <property type="evidence" value="ECO:0007669"/>
    <property type="project" value="InterPro"/>
</dbReference>
<keyword evidence="7" id="KW-0408">Iron</keyword>
<evidence type="ECO:0000256" key="2">
    <source>
        <dbReference type="ARBA" id="ARBA00004370"/>
    </source>
</evidence>
<dbReference type="AlphaFoldDB" id="A0A2I0L6J6"/>
<evidence type="ECO:0000313" key="10">
    <source>
        <dbReference type="EMBL" id="PKI76314.1"/>
    </source>
</evidence>
<dbReference type="SUPFAM" id="SSF48264">
    <property type="entry name" value="Cytochrome P450"/>
    <property type="match status" value="1"/>
</dbReference>
<keyword evidence="6" id="KW-0560">Oxidoreductase</keyword>
<keyword evidence="9" id="KW-0472">Membrane</keyword>
<sequence length="92" mass="10737">MQLGATPNMGDYIPYVGALDLQGLKKRMKRVRKAHDAFFEKIIDEHVQNPKREGESKDFVDVMVRFLGSEEAEYRIDRNHIKAIILVYYIIP</sequence>
<dbReference type="GO" id="GO:0020037">
    <property type="term" value="F:heme binding"/>
    <property type="evidence" value="ECO:0007669"/>
    <property type="project" value="InterPro"/>
</dbReference>
<keyword evidence="11" id="KW-1185">Reference proteome</keyword>
<evidence type="ECO:0000256" key="4">
    <source>
        <dbReference type="ARBA" id="ARBA00022617"/>
    </source>
</evidence>
<dbReference type="STRING" id="22663.A0A2I0L6J6"/>